<organism evidence="1 2">
    <name type="scientific">Cupriavidus taiwanensis</name>
    <dbReference type="NCBI Taxonomy" id="164546"/>
    <lineage>
        <taxon>Bacteria</taxon>
        <taxon>Pseudomonadati</taxon>
        <taxon>Pseudomonadota</taxon>
        <taxon>Betaproteobacteria</taxon>
        <taxon>Burkholderiales</taxon>
        <taxon>Burkholderiaceae</taxon>
        <taxon>Cupriavidus</taxon>
    </lineage>
</organism>
<dbReference type="AlphaFoldDB" id="A0A375DEG9"/>
<accession>A0A375DEG9</accession>
<protein>
    <submittedName>
        <fullName evidence="1">Uncharacterized protein</fullName>
    </submittedName>
</protein>
<evidence type="ECO:0000313" key="1">
    <source>
        <dbReference type="EMBL" id="SPC07170.1"/>
    </source>
</evidence>
<name>A0A375DEG9_9BURK</name>
<gene>
    <name evidence="1" type="ORF">CBM2594_A100030</name>
</gene>
<comment type="caution">
    <text evidence="1">The sequence shown here is derived from an EMBL/GenBank/DDBJ whole genome shotgun (WGS) entry which is preliminary data.</text>
</comment>
<evidence type="ECO:0000313" key="2">
    <source>
        <dbReference type="Proteomes" id="UP000257139"/>
    </source>
</evidence>
<dbReference type="Proteomes" id="UP000257139">
    <property type="component" value="Chromosome CBM2594_a"/>
</dbReference>
<proteinExistence type="predicted"/>
<reference evidence="1 2" key="1">
    <citation type="submission" date="2018-01" db="EMBL/GenBank/DDBJ databases">
        <authorList>
            <person name="Clerissi C."/>
        </authorList>
    </citation>
    <scope>NUCLEOTIDE SEQUENCE [LARGE SCALE GENOMIC DNA]</scope>
    <source>
        <strain evidence="1">Cupriavidus taiwanensis STM 6021</strain>
    </source>
</reference>
<sequence>MFYLGRARPRTVPGPQKVTIAFFVAKARNLAEPARCDAFVSSRSPCPRQRAIRARAGFADPVASRNPLIPKTTP</sequence>
<dbReference type="EMBL" id="OGUU01000002">
    <property type="protein sequence ID" value="SPC07170.1"/>
    <property type="molecule type" value="Genomic_DNA"/>
</dbReference>